<accession>A0A8J5Y185</accession>
<evidence type="ECO:0000313" key="3">
    <source>
        <dbReference type="Proteomes" id="UP000751190"/>
    </source>
</evidence>
<comment type="caution">
    <text evidence="2">The sequence shown here is derived from an EMBL/GenBank/DDBJ whole genome shotgun (WGS) entry which is preliminary data.</text>
</comment>
<evidence type="ECO:0000313" key="2">
    <source>
        <dbReference type="EMBL" id="KAG8469504.1"/>
    </source>
</evidence>
<dbReference type="OrthoDB" id="10547461at2759"/>
<organism evidence="2 3">
    <name type="scientific">Diacronema lutheri</name>
    <name type="common">Unicellular marine alga</name>
    <name type="synonym">Monochrysis lutheri</name>
    <dbReference type="NCBI Taxonomy" id="2081491"/>
    <lineage>
        <taxon>Eukaryota</taxon>
        <taxon>Haptista</taxon>
        <taxon>Haptophyta</taxon>
        <taxon>Pavlovophyceae</taxon>
        <taxon>Pavlovales</taxon>
        <taxon>Pavlovaceae</taxon>
        <taxon>Diacronema</taxon>
    </lineage>
</organism>
<dbReference type="AlphaFoldDB" id="A0A8J5Y185"/>
<dbReference type="Proteomes" id="UP000751190">
    <property type="component" value="Unassembled WGS sequence"/>
</dbReference>
<gene>
    <name evidence="2" type="ORF">KFE25_005959</name>
</gene>
<keyword evidence="3" id="KW-1185">Reference proteome</keyword>
<sequence>MAEANRAGTAVSEDAPQWFRAAGVDVLANMRPAFDPHAHESKRWDKSDTAVSANGPAFMSGPFSAFWRTPEFAHANFIVRQHTPRSRVQNASHAHILLGAVGPRGQAERLSSATRFAANALRSLPAGHLHEGRRQELNAALAKAQVLLTCGHVPISDGPRQQPRAAAHRPLSAPADTYVARAASLGVHGRGSTSALRSFCPPSAGGSSGSQLRDALPARARPGAPHRPSTAPARGSWAHADCASSSLARIGEKAMAWPAVKALPAARASYGHGARPNLALRRAAAAAAAAAADVALVRSLRAPATGYFDPVIHASPHAHASAPR</sequence>
<protein>
    <submittedName>
        <fullName evidence="2">Uncharacterized protein</fullName>
    </submittedName>
</protein>
<proteinExistence type="predicted"/>
<evidence type="ECO:0000256" key="1">
    <source>
        <dbReference type="SAM" id="MobiDB-lite"/>
    </source>
</evidence>
<name>A0A8J5Y185_DIALT</name>
<reference evidence="2" key="1">
    <citation type="submission" date="2021-05" db="EMBL/GenBank/DDBJ databases">
        <title>The genome of the haptophyte Pavlova lutheri (Diacronema luteri, Pavlovales) - a model for lipid biosynthesis in eukaryotic algae.</title>
        <authorList>
            <person name="Hulatt C.J."/>
            <person name="Posewitz M.C."/>
        </authorList>
    </citation>
    <scope>NUCLEOTIDE SEQUENCE</scope>
    <source>
        <strain evidence="2">NIVA-4/92</strain>
    </source>
</reference>
<dbReference type="EMBL" id="JAGTXO010000002">
    <property type="protein sequence ID" value="KAG8469504.1"/>
    <property type="molecule type" value="Genomic_DNA"/>
</dbReference>
<feature type="compositionally biased region" description="Low complexity" evidence="1">
    <location>
        <begin position="213"/>
        <end position="228"/>
    </location>
</feature>
<feature type="region of interest" description="Disordered" evidence="1">
    <location>
        <begin position="198"/>
        <end position="238"/>
    </location>
</feature>